<dbReference type="EC" id="2.7.7.62" evidence="14"/>
<dbReference type="EMBL" id="FOCO01000012">
    <property type="protein sequence ID" value="SEN37246.1"/>
    <property type="molecule type" value="Genomic_DNA"/>
</dbReference>
<evidence type="ECO:0000256" key="12">
    <source>
        <dbReference type="ARBA" id="ARBA00022840"/>
    </source>
</evidence>
<dbReference type="GO" id="GO:0005525">
    <property type="term" value="F:GTP binding"/>
    <property type="evidence" value="ECO:0007669"/>
    <property type="project" value="UniProtKB-UniRule"/>
</dbReference>
<comment type="function">
    <text evidence="4 14">Catalyzes ATP-dependent phosphorylation of adenosylcobinamide and addition of GMP to adenosylcobinamide phosphate.</text>
</comment>
<evidence type="ECO:0000256" key="2">
    <source>
        <dbReference type="ARBA" id="ARBA00000711"/>
    </source>
</evidence>
<feature type="binding site" evidence="16">
    <location>
        <begin position="40"/>
        <end position="42"/>
    </location>
    <ligand>
        <name>GTP</name>
        <dbReference type="ChEBI" id="CHEBI:37565"/>
    </ligand>
</feature>
<dbReference type="AlphaFoldDB" id="A0A1H8FZT8"/>
<comment type="similarity">
    <text evidence="7 14">Belongs to the CobU/CobP family.</text>
</comment>
<evidence type="ECO:0000256" key="5">
    <source>
        <dbReference type="ARBA" id="ARBA00004692"/>
    </source>
</evidence>
<dbReference type="InterPro" id="IPR027417">
    <property type="entry name" value="P-loop_NTPase"/>
</dbReference>
<dbReference type="Pfam" id="PF02283">
    <property type="entry name" value="CobU"/>
    <property type="match status" value="1"/>
</dbReference>
<keyword evidence="8 14" id="KW-0169">Cobalamin biosynthesis</keyword>
<dbReference type="SUPFAM" id="SSF52540">
    <property type="entry name" value="P-loop containing nucleoside triphosphate hydrolases"/>
    <property type="match status" value="1"/>
</dbReference>
<comment type="catalytic activity">
    <reaction evidence="1 14">
        <text>adenosylcob(III)inamide + ATP = adenosylcob(III)inamide phosphate + ADP + H(+)</text>
        <dbReference type="Rhea" id="RHEA:15769"/>
        <dbReference type="ChEBI" id="CHEBI:2480"/>
        <dbReference type="ChEBI" id="CHEBI:15378"/>
        <dbReference type="ChEBI" id="CHEBI:30616"/>
        <dbReference type="ChEBI" id="CHEBI:58502"/>
        <dbReference type="ChEBI" id="CHEBI:456216"/>
        <dbReference type="EC" id="2.7.1.156"/>
    </reaction>
</comment>
<feature type="active site" description="GMP-histidine intermediate" evidence="15">
    <location>
        <position position="56"/>
    </location>
</feature>
<evidence type="ECO:0000256" key="10">
    <source>
        <dbReference type="ARBA" id="ARBA00022741"/>
    </source>
</evidence>
<accession>A0A1H8FZT8</accession>
<dbReference type="GO" id="GO:0043752">
    <property type="term" value="F:adenosylcobinamide kinase activity"/>
    <property type="evidence" value="ECO:0007669"/>
    <property type="project" value="UniProtKB-EC"/>
</dbReference>
<evidence type="ECO:0000313" key="17">
    <source>
        <dbReference type="EMBL" id="SEN37246.1"/>
    </source>
</evidence>
<gene>
    <name evidence="17" type="ORF">SAMN05216227_101272</name>
</gene>
<dbReference type="PIRSF" id="PIRSF006135">
    <property type="entry name" value="CobU"/>
    <property type="match status" value="1"/>
</dbReference>
<evidence type="ECO:0000256" key="15">
    <source>
        <dbReference type="PIRSR" id="PIRSR006135-1"/>
    </source>
</evidence>
<comment type="catalytic activity">
    <reaction evidence="3">
        <text>adenosylcob(III)inamide + GTP = adenosylcob(III)inamide phosphate + GDP + H(+)</text>
        <dbReference type="Rhea" id="RHEA:15765"/>
        <dbReference type="ChEBI" id="CHEBI:2480"/>
        <dbReference type="ChEBI" id="CHEBI:15378"/>
        <dbReference type="ChEBI" id="CHEBI:37565"/>
        <dbReference type="ChEBI" id="CHEBI:58189"/>
        <dbReference type="ChEBI" id="CHEBI:58502"/>
        <dbReference type="EC" id="2.7.1.156"/>
    </reaction>
</comment>
<evidence type="ECO:0000256" key="16">
    <source>
        <dbReference type="PIRSR" id="PIRSR006135-2"/>
    </source>
</evidence>
<evidence type="ECO:0000256" key="11">
    <source>
        <dbReference type="ARBA" id="ARBA00022777"/>
    </source>
</evidence>
<comment type="pathway">
    <text evidence="5 14">Cofactor biosynthesis; adenosylcobalamin biosynthesis; adenosylcobalamin from cob(II)yrinate a,c-diamide: step 6/7.</text>
</comment>
<proteinExistence type="inferred from homology"/>
<dbReference type="CDD" id="cd00544">
    <property type="entry name" value="CobU"/>
    <property type="match status" value="1"/>
</dbReference>
<keyword evidence="18" id="KW-1185">Reference proteome</keyword>
<dbReference type="InterPro" id="IPR003203">
    <property type="entry name" value="CobU/CobP"/>
</dbReference>
<dbReference type="NCBIfam" id="NF004469">
    <property type="entry name" value="PRK05800.1"/>
    <property type="match status" value="1"/>
</dbReference>
<evidence type="ECO:0000256" key="3">
    <source>
        <dbReference type="ARBA" id="ARBA00001522"/>
    </source>
</evidence>
<dbReference type="GO" id="GO:0005524">
    <property type="term" value="F:ATP binding"/>
    <property type="evidence" value="ECO:0007669"/>
    <property type="project" value="UniProtKB-UniRule"/>
</dbReference>
<evidence type="ECO:0000256" key="6">
    <source>
        <dbReference type="ARBA" id="ARBA00005159"/>
    </source>
</evidence>
<comment type="pathway">
    <text evidence="6 14">Cofactor biosynthesis; adenosylcobalamin biosynthesis; adenosylcobalamin from cob(II)yrinate a,c-diamide: step 5/7.</text>
</comment>
<dbReference type="UniPathway" id="UPA00148">
    <property type="reaction ID" value="UER00236"/>
</dbReference>
<evidence type="ECO:0000256" key="13">
    <source>
        <dbReference type="ARBA" id="ARBA00023134"/>
    </source>
</evidence>
<dbReference type="Proteomes" id="UP000183002">
    <property type="component" value="Unassembled WGS sequence"/>
</dbReference>
<keyword evidence="12 14" id="KW-0067">ATP-binding</keyword>
<sequence>MMLQKILPPLTLVTGGAKSGKSGFAEGLVVGSGRARVYVATAQVWDAEMRVKVDAHRVDRGPDWRLVEAPRDISAALAEVGPKEVALLDCATMWLTNTMLAQADMDAEMDGFMAALAGCAAPVVVVTNELGWSIVPDNALARRFRDAQGRLNQRLSAQAGLVVAVISGLPLVLKGAL</sequence>
<feature type="binding site" evidence="16">
    <location>
        <position position="68"/>
    </location>
    <ligand>
        <name>GTP</name>
        <dbReference type="ChEBI" id="CHEBI:37565"/>
    </ligand>
</feature>
<dbReference type="GO" id="GO:0009236">
    <property type="term" value="P:cobalamin biosynthetic process"/>
    <property type="evidence" value="ECO:0007669"/>
    <property type="project" value="UniProtKB-UniRule"/>
</dbReference>
<reference evidence="17 18" key="1">
    <citation type="submission" date="2016-10" db="EMBL/GenBank/DDBJ databases">
        <authorList>
            <person name="de Groot N.N."/>
        </authorList>
    </citation>
    <scope>NUCLEOTIDE SEQUENCE [LARGE SCALE GENOMIC DNA]</scope>
    <source>
        <strain evidence="17 18">CGMCC 1.10836</strain>
    </source>
</reference>
<dbReference type="GO" id="GO:0008820">
    <property type="term" value="F:cobinamide phosphate guanylyltransferase activity"/>
    <property type="evidence" value="ECO:0007669"/>
    <property type="project" value="UniProtKB-UniRule"/>
</dbReference>
<evidence type="ECO:0000256" key="4">
    <source>
        <dbReference type="ARBA" id="ARBA00003889"/>
    </source>
</evidence>
<keyword evidence="10 14" id="KW-0547">Nucleotide-binding</keyword>
<dbReference type="RefSeq" id="WP_050518612.1">
    <property type="nucleotide sequence ID" value="NZ_FOCO01000012.1"/>
</dbReference>
<keyword evidence="13 14" id="KW-0342">GTP-binding</keyword>
<organism evidence="17 18">
    <name type="scientific">Pseudorhodobacter antarcticus</name>
    <dbReference type="NCBI Taxonomy" id="1077947"/>
    <lineage>
        <taxon>Bacteria</taxon>
        <taxon>Pseudomonadati</taxon>
        <taxon>Pseudomonadota</taxon>
        <taxon>Alphaproteobacteria</taxon>
        <taxon>Rhodobacterales</taxon>
        <taxon>Paracoccaceae</taxon>
        <taxon>Pseudorhodobacter</taxon>
    </lineage>
</organism>
<dbReference type="PANTHER" id="PTHR34848:SF1">
    <property type="entry name" value="BIFUNCTIONAL ADENOSYLCOBALAMIN BIOSYNTHESIS PROTEIN COBU"/>
    <property type="match status" value="1"/>
</dbReference>
<evidence type="ECO:0000256" key="9">
    <source>
        <dbReference type="ARBA" id="ARBA00022679"/>
    </source>
</evidence>
<comment type="catalytic activity">
    <reaction evidence="2 14">
        <text>adenosylcob(III)inamide phosphate + GTP + H(+) = adenosylcob(III)inamide-GDP + diphosphate</text>
        <dbReference type="Rhea" id="RHEA:22712"/>
        <dbReference type="ChEBI" id="CHEBI:15378"/>
        <dbReference type="ChEBI" id="CHEBI:33019"/>
        <dbReference type="ChEBI" id="CHEBI:37565"/>
        <dbReference type="ChEBI" id="CHEBI:58502"/>
        <dbReference type="ChEBI" id="CHEBI:60487"/>
        <dbReference type="EC" id="2.7.7.62"/>
    </reaction>
</comment>
<dbReference type="PANTHER" id="PTHR34848">
    <property type="match status" value="1"/>
</dbReference>
<dbReference type="STRING" id="1077947.SAMN05216227_101272"/>
<evidence type="ECO:0000313" key="18">
    <source>
        <dbReference type="Proteomes" id="UP000183002"/>
    </source>
</evidence>
<keyword evidence="9 14" id="KW-0808">Transferase</keyword>
<dbReference type="EC" id="2.7.1.156" evidence="14"/>
<evidence type="ECO:0000256" key="1">
    <source>
        <dbReference type="ARBA" id="ARBA00000312"/>
    </source>
</evidence>
<evidence type="ECO:0000256" key="8">
    <source>
        <dbReference type="ARBA" id="ARBA00022573"/>
    </source>
</evidence>
<keyword evidence="17" id="KW-0548">Nucleotidyltransferase</keyword>
<keyword evidence="11 14" id="KW-0418">Kinase</keyword>
<protein>
    <recommendedName>
        <fullName evidence="14">Bifunctional adenosylcobalamin biosynthesis protein</fullName>
        <ecNumber evidence="14">2.7.1.156</ecNumber>
        <ecNumber evidence="14">2.7.7.62</ecNumber>
    </recommendedName>
</protein>
<feature type="binding site" evidence="16">
    <location>
        <position position="89"/>
    </location>
    <ligand>
        <name>GTP</name>
        <dbReference type="ChEBI" id="CHEBI:37565"/>
    </ligand>
</feature>
<name>A0A1H8FZT8_9RHOB</name>
<feature type="binding site" evidence="16">
    <location>
        <begin position="15"/>
        <end position="22"/>
    </location>
    <ligand>
        <name>GTP</name>
        <dbReference type="ChEBI" id="CHEBI:37565"/>
    </ligand>
</feature>
<dbReference type="Gene3D" id="3.40.50.300">
    <property type="entry name" value="P-loop containing nucleotide triphosphate hydrolases"/>
    <property type="match status" value="1"/>
</dbReference>
<feature type="binding site" evidence="16">
    <location>
        <begin position="57"/>
        <end position="60"/>
    </location>
    <ligand>
        <name>GTP</name>
        <dbReference type="ChEBI" id="CHEBI:37565"/>
    </ligand>
</feature>
<evidence type="ECO:0000256" key="14">
    <source>
        <dbReference type="PIRNR" id="PIRNR006135"/>
    </source>
</evidence>
<evidence type="ECO:0000256" key="7">
    <source>
        <dbReference type="ARBA" id="ARBA00007490"/>
    </source>
</evidence>